<sequence precursor="true">MPFFLNQRFSGLIIAVLVLTTPVFAADPKKKGQEKEALPEIVPETPGSKEMPPLEEVLTIVQNYFTGWKGYQPGDFITRNKIKPLFRQLQKADWTVKEEKNILKRIHAETDYLSRQLSTPKGLKFMRRVSRMPGGYDRLDRLMAMPYGKRNIRDFINSPGGFTMIEYMTTTKGGKNLGKYLSQAKTGKGFNQPTSYIYTETELIQAIKQAYETETGQKKKKR</sequence>
<evidence type="ECO:0000256" key="2">
    <source>
        <dbReference type="SAM" id="SignalP"/>
    </source>
</evidence>
<dbReference type="AlphaFoldDB" id="A0A518I7C5"/>
<dbReference type="OrthoDB" id="265536at2"/>
<dbReference type="Proteomes" id="UP000318313">
    <property type="component" value="Chromosome"/>
</dbReference>
<gene>
    <name evidence="3" type="ORF">Enr17x_09840</name>
</gene>
<dbReference type="EMBL" id="CP037452">
    <property type="protein sequence ID" value="QDV48969.1"/>
    <property type="molecule type" value="Genomic_DNA"/>
</dbReference>
<evidence type="ECO:0000313" key="3">
    <source>
        <dbReference type="EMBL" id="QDV48969.1"/>
    </source>
</evidence>
<evidence type="ECO:0000256" key="1">
    <source>
        <dbReference type="SAM" id="MobiDB-lite"/>
    </source>
</evidence>
<evidence type="ECO:0000313" key="4">
    <source>
        <dbReference type="Proteomes" id="UP000318313"/>
    </source>
</evidence>
<organism evidence="3 4">
    <name type="scientific">Gimesia fumaroli</name>
    <dbReference type="NCBI Taxonomy" id="2527976"/>
    <lineage>
        <taxon>Bacteria</taxon>
        <taxon>Pseudomonadati</taxon>
        <taxon>Planctomycetota</taxon>
        <taxon>Planctomycetia</taxon>
        <taxon>Planctomycetales</taxon>
        <taxon>Planctomycetaceae</taxon>
        <taxon>Gimesia</taxon>
    </lineage>
</organism>
<feature type="compositionally biased region" description="Basic and acidic residues" evidence="1">
    <location>
        <begin position="29"/>
        <end position="38"/>
    </location>
</feature>
<proteinExistence type="predicted"/>
<feature type="region of interest" description="Disordered" evidence="1">
    <location>
        <begin position="29"/>
        <end position="48"/>
    </location>
</feature>
<reference evidence="3 4" key="1">
    <citation type="submission" date="2019-03" db="EMBL/GenBank/DDBJ databases">
        <title>Deep-cultivation of Planctomycetes and their phenomic and genomic characterization uncovers novel biology.</title>
        <authorList>
            <person name="Wiegand S."/>
            <person name="Jogler M."/>
            <person name="Boedeker C."/>
            <person name="Pinto D."/>
            <person name="Vollmers J."/>
            <person name="Rivas-Marin E."/>
            <person name="Kohn T."/>
            <person name="Peeters S.H."/>
            <person name="Heuer A."/>
            <person name="Rast P."/>
            <person name="Oberbeckmann S."/>
            <person name="Bunk B."/>
            <person name="Jeske O."/>
            <person name="Meyerdierks A."/>
            <person name="Storesund J.E."/>
            <person name="Kallscheuer N."/>
            <person name="Luecker S."/>
            <person name="Lage O.M."/>
            <person name="Pohl T."/>
            <person name="Merkel B.J."/>
            <person name="Hornburger P."/>
            <person name="Mueller R.-W."/>
            <person name="Bruemmer F."/>
            <person name="Labrenz M."/>
            <person name="Spormann A.M."/>
            <person name="Op den Camp H."/>
            <person name="Overmann J."/>
            <person name="Amann R."/>
            <person name="Jetten M.S.M."/>
            <person name="Mascher T."/>
            <person name="Medema M.H."/>
            <person name="Devos D.P."/>
            <person name="Kaster A.-K."/>
            <person name="Ovreas L."/>
            <person name="Rohde M."/>
            <person name="Galperin M.Y."/>
            <person name="Jogler C."/>
        </authorList>
    </citation>
    <scope>NUCLEOTIDE SEQUENCE [LARGE SCALE GENOMIC DNA]</scope>
    <source>
        <strain evidence="3 4">Enr17</strain>
    </source>
</reference>
<dbReference type="RefSeq" id="WP_145306362.1">
    <property type="nucleotide sequence ID" value="NZ_CP037452.1"/>
</dbReference>
<protein>
    <recommendedName>
        <fullName evidence="5">DUF2059 domain-containing protein</fullName>
    </recommendedName>
</protein>
<feature type="signal peptide" evidence="2">
    <location>
        <begin position="1"/>
        <end position="25"/>
    </location>
</feature>
<feature type="chain" id="PRO_5021860864" description="DUF2059 domain-containing protein" evidence="2">
    <location>
        <begin position="26"/>
        <end position="222"/>
    </location>
</feature>
<keyword evidence="4" id="KW-1185">Reference proteome</keyword>
<accession>A0A518I7C5</accession>
<evidence type="ECO:0008006" key="5">
    <source>
        <dbReference type="Google" id="ProtNLM"/>
    </source>
</evidence>
<keyword evidence="2" id="KW-0732">Signal</keyword>
<name>A0A518I7C5_9PLAN</name>
<dbReference type="KEGG" id="gfm:Enr17x_09840"/>